<gene>
    <name evidence="1" type="ORF">AWW67_05750</name>
</gene>
<reference evidence="1 2" key="1">
    <citation type="submission" date="2016-01" db="EMBL/GenBank/DDBJ databases">
        <title>Genome sequencing of Roseivirga seohaensis SW-152.</title>
        <authorList>
            <person name="Selvaratnam C."/>
            <person name="Thevarajoo S."/>
            <person name="Goh K.M."/>
            <person name="Ee R."/>
            <person name="Chan K.-G."/>
            <person name="Chong C.S."/>
        </authorList>
    </citation>
    <scope>NUCLEOTIDE SEQUENCE [LARGE SCALE GENOMIC DNA]</scope>
    <source>
        <strain evidence="1 2">SW-152</strain>
    </source>
</reference>
<name>A0A150XW05_9BACT</name>
<protein>
    <submittedName>
        <fullName evidence="1">Uncharacterized protein</fullName>
    </submittedName>
</protein>
<dbReference type="Proteomes" id="UP000075663">
    <property type="component" value="Unassembled WGS sequence"/>
</dbReference>
<proteinExistence type="predicted"/>
<accession>A0A150XW05</accession>
<dbReference type="AlphaFoldDB" id="A0A150XW05"/>
<dbReference type="EMBL" id="LRPB01000034">
    <property type="protein sequence ID" value="KYG82931.1"/>
    <property type="molecule type" value="Genomic_DNA"/>
</dbReference>
<evidence type="ECO:0000313" key="1">
    <source>
        <dbReference type="EMBL" id="KYG82931.1"/>
    </source>
</evidence>
<comment type="caution">
    <text evidence="1">The sequence shown here is derived from an EMBL/GenBank/DDBJ whole genome shotgun (WGS) entry which is preliminary data.</text>
</comment>
<sequence>MATENLTKPLFLSLMQLILLKALNYKRLATGKMNSILIFCKKKSQLPNGKPAPVNLKTTIYLR</sequence>
<evidence type="ECO:0000313" key="2">
    <source>
        <dbReference type="Proteomes" id="UP000075663"/>
    </source>
</evidence>
<organism evidence="1 2">
    <name type="scientific">Roseivirga seohaensis</name>
    <dbReference type="NCBI Taxonomy" id="1914963"/>
    <lineage>
        <taxon>Bacteria</taxon>
        <taxon>Pseudomonadati</taxon>
        <taxon>Bacteroidota</taxon>
        <taxon>Cytophagia</taxon>
        <taxon>Cytophagales</taxon>
        <taxon>Roseivirgaceae</taxon>
        <taxon>Roseivirga</taxon>
    </lineage>
</organism>